<evidence type="ECO:0000313" key="2">
    <source>
        <dbReference type="EMBL" id="GCC40336.1"/>
    </source>
</evidence>
<evidence type="ECO:0000313" key="3">
    <source>
        <dbReference type="Proteomes" id="UP000287033"/>
    </source>
</evidence>
<dbReference type="EMBL" id="BEZZ01031871">
    <property type="protein sequence ID" value="GCC40336.1"/>
    <property type="molecule type" value="Genomic_DNA"/>
</dbReference>
<dbReference type="Proteomes" id="UP000287033">
    <property type="component" value="Unassembled WGS sequence"/>
</dbReference>
<protein>
    <submittedName>
        <fullName evidence="2">Uncharacterized protein</fullName>
    </submittedName>
</protein>
<feature type="compositionally biased region" description="Basic residues" evidence="1">
    <location>
        <begin position="138"/>
        <end position="150"/>
    </location>
</feature>
<dbReference type="AlphaFoldDB" id="A0A401TCE3"/>
<keyword evidence="3" id="KW-1185">Reference proteome</keyword>
<organism evidence="2 3">
    <name type="scientific">Chiloscyllium punctatum</name>
    <name type="common">Brownbanded bambooshark</name>
    <name type="synonym">Hemiscyllium punctatum</name>
    <dbReference type="NCBI Taxonomy" id="137246"/>
    <lineage>
        <taxon>Eukaryota</taxon>
        <taxon>Metazoa</taxon>
        <taxon>Chordata</taxon>
        <taxon>Craniata</taxon>
        <taxon>Vertebrata</taxon>
        <taxon>Chondrichthyes</taxon>
        <taxon>Elasmobranchii</taxon>
        <taxon>Galeomorphii</taxon>
        <taxon>Galeoidea</taxon>
        <taxon>Orectolobiformes</taxon>
        <taxon>Hemiscylliidae</taxon>
        <taxon>Chiloscyllium</taxon>
    </lineage>
</organism>
<evidence type="ECO:0000256" key="1">
    <source>
        <dbReference type="SAM" id="MobiDB-lite"/>
    </source>
</evidence>
<comment type="caution">
    <text evidence="2">The sequence shown here is derived from an EMBL/GenBank/DDBJ whole genome shotgun (WGS) entry which is preliminary data.</text>
</comment>
<feature type="compositionally biased region" description="Polar residues" evidence="1">
    <location>
        <begin position="1"/>
        <end position="13"/>
    </location>
</feature>
<proteinExistence type="predicted"/>
<feature type="region of interest" description="Disordered" evidence="1">
    <location>
        <begin position="1"/>
        <end position="150"/>
    </location>
</feature>
<gene>
    <name evidence="2" type="ORF">chiPu_0024053</name>
</gene>
<accession>A0A401TCE3</accession>
<sequence length="150" mass="16313">MIQAPTPWTSSASARPPELHSQARPELSSPHPPTSGLTKGRSRRTDTARSVTRPFPGPANTHQRGLHAGSPGKEVSALAGRGLGSKKKILRHSASSLPEQQPVGPASLRARLPENVMTNAQPRHRSWQRPRPTGFARSRGRARHRPPHPK</sequence>
<reference evidence="2 3" key="1">
    <citation type="journal article" date="2018" name="Nat. Ecol. Evol.">
        <title>Shark genomes provide insights into elasmobranch evolution and the origin of vertebrates.</title>
        <authorList>
            <person name="Hara Y"/>
            <person name="Yamaguchi K"/>
            <person name="Onimaru K"/>
            <person name="Kadota M"/>
            <person name="Koyanagi M"/>
            <person name="Keeley SD"/>
            <person name="Tatsumi K"/>
            <person name="Tanaka K"/>
            <person name="Motone F"/>
            <person name="Kageyama Y"/>
            <person name="Nozu R"/>
            <person name="Adachi N"/>
            <person name="Nishimura O"/>
            <person name="Nakagawa R"/>
            <person name="Tanegashima C"/>
            <person name="Kiyatake I"/>
            <person name="Matsumoto R"/>
            <person name="Murakumo K"/>
            <person name="Nishida K"/>
            <person name="Terakita A"/>
            <person name="Kuratani S"/>
            <person name="Sato K"/>
            <person name="Hyodo S Kuraku.S."/>
        </authorList>
    </citation>
    <scope>NUCLEOTIDE SEQUENCE [LARGE SCALE GENOMIC DNA]</scope>
</reference>
<name>A0A401TCE3_CHIPU</name>